<keyword evidence="2" id="KW-1185">Reference proteome</keyword>
<dbReference type="Proteomes" id="UP000318437">
    <property type="component" value="Unassembled WGS sequence"/>
</dbReference>
<dbReference type="Gene3D" id="3.40.50.300">
    <property type="entry name" value="P-loop containing nucleotide triphosphate hydrolases"/>
    <property type="match status" value="1"/>
</dbReference>
<gene>
    <name evidence="1" type="ORF">Pla144_36830</name>
</gene>
<dbReference type="Pfam" id="PF13189">
    <property type="entry name" value="Cytidylate_kin2"/>
    <property type="match status" value="1"/>
</dbReference>
<comment type="caution">
    <text evidence="1">The sequence shown here is derived from an EMBL/GenBank/DDBJ whole genome shotgun (WGS) entry which is preliminary data.</text>
</comment>
<dbReference type="GO" id="GO:0016301">
    <property type="term" value="F:kinase activity"/>
    <property type="evidence" value="ECO:0007669"/>
    <property type="project" value="UniProtKB-KW"/>
</dbReference>
<evidence type="ECO:0000313" key="1">
    <source>
        <dbReference type="EMBL" id="TWU24797.1"/>
    </source>
</evidence>
<dbReference type="AlphaFoldDB" id="A0A5C6CMJ2"/>
<dbReference type="RefSeq" id="WP_146452002.1">
    <property type="nucleotide sequence ID" value="NZ_SJPS01000005.1"/>
</dbReference>
<sequence>MTTHASSRGVGLERAYKHWRERGSQFNLHESKNIEPGVTIAISRERGAGGRAIAQLVADQLGWPVYDQALVDKIAEDSAVRLQLLDKLDEKCPNWLDECLHSFHEERHLSGVGFAMRLQKVLFALYRHGNCVILGRGASQVLPEKRTLRIRLVAPILYRVQRATNHLGISAEAEKQVVQIDRMRVDFVKRYFHKDPTDVHEYDLTMNTARFSENDCKDLILTGLTARQARLPTHNTP</sequence>
<dbReference type="InterPro" id="IPR027417">
    <property type="entry name" value="P-loop_NTPase"/>
</dbReference>
<accession>A0A5C6CMJ2</accession>
<dbReference type="OrthoDB" id="276523at2"/>
<organism evidence="1 2">
    <name type="scientific">Bythopirellula polymerisocia</name>
    <dbReference type="NCBI Taxonomy" id="2528003"/>
    <lineage>
        <taxon>Bacteria</taxon>
        <taxon>Pseudomonadati</taxon>
        <taxon>Planctomycetota</taxon>
        <taxon>Planctomycetia</taxon>
        <taxon>Pirellulales</taxon>
        <taxon>Lacipirellulaceae</taxon>
        <taxon>Bythopirellula</taxon>
    </lineage>
</organism>
<keyword evidence="1" id="KW-0808">Transferase</keyword>
<name>A0A5C6CMJ2_9BACT</name>
<reference evidence="1 2" key="1">
    <citation type="submission" date="2019-02" db="EMBL/GenBank/DDBJ databases">
        <title>Deep-cultivation of Planctomycetes and their phenomic and genomic characterization uncovers novel biology.</title>
        <authorList>
            <person name="Wiegand S."/>
            <person name="Jogler M."/>
            <person name="Boedeker C."/>
            <person name="Pinto D."/>
            <person name="Vollmers J."/>
            <person name="Rivas-Marin E."/>
            <person name="Kohn T."/>
            <person name="Peeters S.H."/>
            <person name="Heuer A."/>
            <person name="Rast P."/>
            <person name="Oberbeckmann S."/>
            <person name="Bunk B."/>
            <person name="Jeske O."/>
            <person name="Meyerdierks A."/>
            <person name="Storesund J.E."/>
            <person name="Kallscheuer N."/>
            <person name="Luecker S."/>
            <person name="Lage O.M."/>
            <person name="Pohl T."/>
            <person name="Merkel B.J."/>
            <person name="Hornburger P."/>
            <person name="Mueller R.-W."/>
            <person name="Bruemmer F."/>
            <person name="Labrenz M."/>
            <person name="Spormann A.M."/>
            <person name="Op Den Camp H."/>
            <person name="Overmann J."/>
            <person name="Amann R."/>
            <person name="Jetten M.S.M."/>
            <person name="Mascher T."/>
            <person name="Medema M.H."/>
            <person name="Devos D.P."/>
            <person name="Kaster A.-K."/>
            <person name="Ovreas L."/>
            <person name="Rohde M."/>
            <person name="Galperin M.Y."/>
            <person name="Jogler C."/>
        </authorList>
    </citation>
    <scope>NUCLEOTIDE SEQUENCE [LARGE SCALE GENOMIC DNA]</scope>
    <source>
        <strain evidence="1 2">Pla144</strain>
    </source>
</reference>
<dbReference type="EMBL" id="SJPS01000005">
    <property type="protein sequence ID" value="TWU24797.1"/>
    <property type="molecule type" value="Genomic_DNA"/>
</dbReference>
<proteinExistence type="predicted"/>
<protein>
    <submittedName>
        <fullName evidence="1">Cytidylate kinase</fullName>
    </submittedName>
</protein>
<evidence type="ECO:0000313" key="2">
    <source>
        <dbReference type="Proteomes" id="UP000318437"/>
    </source>
</evidence>
<keyword evidence="1" id="KW-0418">Kinase</keyword>